<dbReference type="GeneID" id="36951418"/>
<evidence type="ECO:0000313" key="2">
    <source>
        <dbReference type="EMBL" id="AWI68069.1"/>
    </source>
</evidence>
<keyword evidence="1" id="KW-1133">Transmembrane helix</keyword>
<keyword evidence="2" id="KW-0150">Chloroplast</keyword>
<accession>A0A2U8GH94</accession>
<reference evidence="2" key="1">
    <citation type="journal article" date="2018" name="Am. J. Bot.">
        <title>Organellar phylogenomics inform systematics in the green algal family Hydrodictyaceae (Chlorophyceae) and provide clues to the complex evolutionary history of plastid genomes in the green algal tree of life.</title>
        <authorList>
            <person name="McManus H.A."/>
            <person name="Fucikova K."/>
            <person name="Lewis P.O."/>
            <person name="Lewis L.A."/>
            <person name="Karol K.G."/>
        </authorList>
    </citation>
    <scope>NUCLEOTIDE SEQUENCE</scope>
</reference>
<keyword evidence="2" id="KW-0934">Plastid</keyword>
<keyword evidence="1" id="KW-0812">Transmembrane</keyword>
<name>A0A2U8GH94_9CHLO</name>
<feature type="transmembrane region" description="Helical" evidence="1">
    <location>
        <begin position="33"/>
        <end position="51"/>
    </location>
</feature>
<sequence>MPLTSVNGLLCSASPILFFWFCCFPATSLFEAVSSWLFTSALLLCFGSVRSSKEPKPLRFRYTKAKQAHEKNRSEQLVKKAISFDIFVFNEVEGKAKNPKTL</sequence>
<dbReference type="EMBL" id="MF276976">
    <property type="protein sequence ID" value="AWI68069.1"/>
    <property type="molecule type" value="Genomic_DNA"/>
</dbReference>
<geneLocation type="chloroplast" evidence="2"/>
<feature type="transmembrane region" description="Helical" evidence="1">
    <location>
        <begin position="7"/>
        <end position="27"/>
    </location>
</feature>
<protein>
    <submittedName>
        <fullName evidence="2">Uncharacterized protein</fullName>
    </submittedName>
</protein>
<keyword evidence="1" id="KW-0472">Membrane</keyword>
<organism evidence="2">
    <name type="scientific">Lacunastrum gracillimum</name>
    <dbReference type="NCBI Taxonomy" id="427913"/>
    <lineage>
        <taxon>Eukaryota</taxon>
        <taxon>Viridiplantae</taxon>
        <taxon>Chlorophyta</taxon>
        <taxon>core chlorophytes</taxon>
        <taxon>Chlorophyceae</taxon>
        <taxon>CS clade</taxon>
        <taxon>Sphaeropleales</taxon>
        <taxon>Hydrodictyaceae</taxon>
        <taxon>Lacunastrum</taxon>
    </lineage>
</organism>
<proteinExistence type="predicted"/>
<dbReference type="AlphaFoldDB" id="A0A2U8GH94"/>
<evidence type="ECO:0000256" key="1">
    <source>
        <dbReference type="SAM" id="Phobius"/>
    </source>
</evidence>
<dbReference type="RefSeq" id="YP_009491912.1">
    <property type="nucleotide sequence ID" value="NC_037918.1"/>
</dbReference>